<dbReference type="EMBL" id="ATAX01000023">
    <property type="protein sequence ID" value="EWM53915.1"/>
    <property type="molecule type" value="Genomic_DNA"/>
</dbReference>
<dbReference type="RefSeq" id="WP_037298865.1">
    <property type="nucleotide sequence ID" value="NZ_ATAX01000023.1"/>
</dbReference>
<dbReference type="Gene3D" id="3.90.550.10">
    <property type="entry name" value="Spore Coat Polysaccharide Biosynthesis Protein SpsA, Chain A"/>
    <property type="match status" value="1"/>
</dbReference>
<keyword evidence="4" id="KW-1185">Reference proteome</keyword>
<reference evidence="3 4" key="1">
    <citation type="journal article" date="2014" name="PLoS ONE">
        <title>Rumen cellulosomics: divergent fiber-degrading strategies revealed by comparative genome-wide analysis of six ruminococcal strains.</title>
        <authorList>
            <person name="Dassa B."/>
            <person name="Borovok I."/>
            <person name="Ruimy-Israeli V."/>
            <person name="Lamed R."/>
            <person name="Flint H.J."/>
            <person name="Duncan S.H."/>
            <person name="Henrissat B."/>
            <person name="Coutinho P."/>
            <person name="Morrison M."/>
            <person name="Mosoni P."/>
            <person name="Yeoman C.J."/>
            <person name="White B.A."/>
            <person name="Bayer E.A."/>
        </authorList>
    </citation>
    <scope>NUCLEOTIDE SEQUENCE [LARGE SCALE GENOMIC DNA]</scope>
    <source>
        <strain evidence="3 4">007c</strain>
    </source>
</reference>
<dbReference type="AlphaFoldDB" id="W7UYY2"/>
<evidence type="ECO:0000259" key="2">
    <source>
        <dbReference type="Pfam" id="PF00535"/>
    </source>
</evidence>
<protein>
    <recommendedName>
        <fullName evidence="2">Glycosyltransferase 2-like domain-containing protein</fullName>
    </recommendedName>
</protein>
<feature type="domain" description="Glycosyltransferase 2-like" evidence="2">
    <location>
        <begin position="10"/>
        <end position="140"/>
    </location>
</feature>
<dbReference type="GO" id="GO:0005886">
    <property type="term" value="C:plasma membrane"/>
    <property type="evidence" value="ECO:0007669"/>
    <property type="project" value="TreeGrafter"/>
</dbReference>
<evidence type="ECO:0000256" key="1">
    <source>
        <dbReference type="SAM" id="Phobius"/>
    </source>
</evidence>
<gene>
    <name evidence="3" type="ORF">RF007C_09390</name>
</gene>
<comment type="caution">
    <text evidence="3">The sequence shown here is derived from an EMBL/GenBank/DDBJ whole genome shotgun (WGS) entry which is preliminary data.</text>
</comment>
<dbReference type="InterPro" id="IPR001173">
    <property type="entry name" value="Glyco_trans_2-like"/>
</dbReference>
<feature type="transmembrane region" description="Helical" evidence="1">
    <location>
        <begin position="233"/>
        <end position="254"/>
    </location>
</feature>
<dbReference type="PANTHER" id="PTHR48090:SF8">
    <property type="entry name" value="GLYCOSYLTRANSFERASE CSBB-RELATED"/>
    <property type="match status" value="1"/>
</dbReference>
<keyword evidence="1" id="KW-1133">Transmembrane helix</keyword>
<proteinExistence type="predicted"/>
<dbReference type="PATRIC" id="fig|1341157.4.peg.1562"/>
<evidence type="ECO:0000313" key="3">
    <source>
        <dbReference type="EMBL" id="EWM53915.1"/>
    </source>
</evidence>
<dbReference type="InterPro" id="IPR029044">
    <property type="entry name" value="Nucleotide-diphossugar_trans"/>
</dbReference>
<keyword evidence="1" id="KW-0472">Membrane</keyword>
<dbReference type="Pfam" id="PF00535">
    <property type="entry name" value="Glycos_transf_2"/>
    <property type="match status" value="1"/>
</dbReference>
<dbReference type="SUPFAM" id="SSF53448">
    <property type="entry name" value="Nucleotide-diphospho-sugar transferases"/>
    <property type="match status" value="1"/>
</dbReference>
<dbReference type="eggNOG" id="COG1215">
    <property type="taxonomic scope" value="Bacteria"/>
</dbReference>
<evidence type="ECO:0000313" key="4">
    <source>
        <dbReference type="Proteomes" id="UP000019365"/>
    </source>
</evidence>
<dbReference type="PANTHER" id="PTHR48090">
    <property type="entry name" value="UNDECAPRENYL-PHOSPHATE 4-DEOXY-4-FORMAMIDO-L-ARABINOSE TRANSFERASE-RELATED"/>
    <property type="match status" value="1"/>
</dbReference>
<sequence>MDNKEKSFVSAVVYAHNSGKDICSFMEMLINELEKNFESSEIILVNDHSTDGSIEMVKDICHNASTCSVSIVHLSYFHGLETAMNAGNDLAIGDIIFEFDSTLLDFPADTIMNAYKELLAGNDIVGVAPDKDESFSSKMFYRVFEHFTGTKMCSERFRVVSRRLINRVNSVNKTVPYRKQAYLTAGFHSKILRYKQTADKSYVKDKAEQKNRSKLAVDSLILFTEFGYRLSKFLTISMMIISLFMIIYSIVVYVSAQPVEGWSTTVLFLSISFFGLFAILTIIVRYLQLLVNLVFKHKRYCFDNIEKITK</sequence>
<dbReference type="InterPro" id="IPR050256">
    <property type="entry name" value="Glycosyltransferase_2"/>
</dbReference>
<keyword evidence="1" id="KW-0812">Transmembrane</keyword>
<dbReference type="OrthoDB" id="9807778at2"/>
<feature type="transmembrane region" description="Helical" evidence="1">
    <location>
        <begin position="266"/>
        <end position="287"/>
    </location>
</feature>
<organism evidence="3 4">
    <name type="scientific">Ruminococcus flavefaciens 007c</name>
    <dbReference type="NCBI Taxonomy" id="1341157"/>
    <lineage>
        <taxon>Bacteria</taxon>
        <taxon>Bacillati</taxon>
        <taxon>Bacillota</taxon>
        <taxon>Clostridia</taxon>
        <taxon>Eubacteriales</taxon>
        <taxon>Oscillospiraceae</taxon>
        <taxon>Ruminococcus</taxon>
    </lineage>
</organism>
<dbReference type="Proteomes" id="UP000019365">
    <property type="component" value="Unassembled WGS sequence"/>
</dbReference>
<name>W7UYY2_RUMFL</name>
<accession>W7UYY2</accession>